<evidence type="ECO:0000313" key="1">
    <source>
        <dbReference type="EMBL" id="GAG70771.1"/>
    </source>
</evidence>
<protein>
    <submittedName>
        <fullName evidence="1">Uncharacterized protein</fullName>
    </submittedName>
</protein>
<proteinExistence type="predicted"/>
<name>X1BFH8_9ZZZZ</name>
<accession>X1BFH8</accession>
<comment type="caution">
    <text evidence="1">The sequence shown here is derived from an EMBL/GenBank/DDBJ whole genome shotgun (WGS) entry which is preliminary data.</text>
</comment>
<reference evidence="1" key="1">
    <citation type="journal article" date="2014" name="Front. Microbiol.">
        <title>High frequency of phylogenetically diverse reductive dehalogenase-homologous genes in deep subseafloor sedimentary metagenomes.</title>
        <authorList>
            <person name="Kawai M."/>
            <person name="Futagami T."/>
            <person name="Toyoda A."/>
            <person name="Takaki Y."/>
            <person name="Nishi S."/>
            <person name="Hori S."/>
            <person name="Arai W."/>
            <person name="Tsubouchi T."/>
            <person name="Morono Y."/>
            <person name="Uchiyama I."/>
            <person name="Ito T."/>
            <person name="Fujiyama A."/>
            <person name="Inagaki F."/>
            <person name="Takami H."/>
        </authorList>
    </citation>
    <scope>NUCLEOTIDE SEQUENCE</scope>
    <source>
        <strain evidence="1">Expedition CK06-06</strain>
    </source>
</reference>
<sequence length="60" mass="6733">MSKISIDINSRRESTMIKVANLSKLPIDSGSDFNLTESIDKKRKSLREPRVLGTELNEAV</sequence>
<organism evidence="1">
    <name type="scientific">marine sediment metagenome</name>
    <dbReference type="NCBI Taxonomy" id="412755"/>
    <lineage>
        <taxon>unclassified sequences</taxon>
        <taxon>metagenomes</taxon>
        <taxon>ecological metagenomes</taxon>
    </lineage>
</organism>
<gene>
    <name evidence="1" type="ORF">S01H4_15645</name>
</gene>
<dbReference type="EMBL" id="BART01006856">
    <property type="protein sequence ID" value="GAG70771.1"/>
    <property type="molecule type" value="Genomic_DNA"/>
</dbReference>
<dbReference type="AlphaFoldDB" id="X1BFH8"/>